<dbReference type="STRING" id="2518989.IMCC3088_815"/>
<accession>F3L099</accession>
<dbReference type="Pfam" id="PF00072">
    <property type="entry name" value="Response_reg"/>
    <property type="match status" value="1"/>
</dbReference>
<name>F3L099_9GAMM</name>
<dbReference type="Gene3D" id="3.40.50.2300">
    <property type="match status" value="1"/>
</dbReference>
<dbReference type="InterPro" id="IPR001789">
    <property type="entry name" value="Sig_transdc_resp-reg_receiver"/>
</dbReference>
<comment type="caution">
    <text evidence="1">The sequence shown here is derived from an EMBL/GenBank/DDBJ whole genome shotgun (WGS) entry which is preliminary data.</text>
</comment>
<sequence length="143" mass="15721">MSHAITEPFGLLIVDDDESLRLSLLRWAQSVGLQAMAFESAEACLQAWRDHQFELESSVSDGFKVTHAILDITLPGMSGLELAGHLSPPLPIDRTIMITARASEFPVESRQFHRGRPTLSKPFSLSALESMIGSDVNDHSDDC</sequence>
<organism evidence="1 2">
    <name type="scientific">Aequoribacter fuscus</name>
    <dbReference type="NCBI Taxonomy" id="2518989"/>
    <lineage>
        <taxon>Bacteria</taxon>
        <taxon>Pseudomonadati</taxon>
        <taxon>Pseudomonadota</taxon>
        <taxon>Gammaproteobacteria</taxon>
        <taxon>Cellvibrionales</taxon>
        <taxon>Halieaceae</taxon>
        <taxon>Aequoribacter</taxon>
    </lineage>
</organism>
<evidence type="ECO:0000313" key="1">
    <source>
        <dbReference type="EMBL" id="EGG30209.1"/>
    </source>
</evidence>
<dbReference type="CDD" id="cd00156">
    <property type="entry name" value="REC"/>
    <property type="match status" value="1"/>
</dbReference>
<dbReference type="PROSITE" id="PS50110">
    <property type="entry name" value="RESPONSE_REGULATORY"/>
    <property type="match status" value="1"/>
</dbReference>
<dbReference type="OrthoDB" id="9802155at2"/>
<dbReference type="AlphaFoldDB" id="F3L099"/>
<dbReference type="RefSeq" id="WP_009575112.1">
    <property type="nucleotide sequence ID" value="NZ_AEIG01000020.1"/>
</dbReference>
<dbReference type="GO" id="GO:0000160">
    <property type="term" value="P:phosphorelay signal transduction system"/>
    <property type="evidence" value="ECO:0007669"/>
    <property type="project" value="InterPro"/>
</dbReference>
<dbReference type="SUPFAM" id="SSF52172">
    <property type="entry name" value="CheY-like"/>
    <property type="match status" value="1"/>
</dbReference>
<keyword evidence="2" id="KW-1185">Reference proteome</keyword>
<reference evidence="1 2" key="1">
    <citation type="journal article" date="2011" name="J. Bacteriol.">
        <title>Genome sequence of strain IMCC3088, a proteorhodopsin-containing marine bacterium belonging to the OM60/NOR5 clade.</title>
        <authorList>
            <person name="Jang Y."/>
            <person name="Oh H.M."/>
            <person name="Kang I."/>
            <person name="Lee K."/>
            <person name="Yang S.J."/>
            <person name="Cho J.C."/>
        </authorList>
    </citation>
    <scope>NUCLEOTIDE SEQUENCE [LARGE SCALE GENOMIC DNA]</scope>
    <source>
        <strain evidence="1 2">IMCC3088</strain>
    </source>
</reference>
<dbReference type="Proteomes" id="UP000005615">
    <property type="component" value="Unassembled WGS sequence"/>
</dbReference>
<dbReference type="EMBL" id="AEIG01000020">
    <property type="protein sequence ID" value="EGG30209.1"/>
    <property type="molecule type" value="Genomic_DNA"/>
</dbReference>
<protein>
    <submittedName>
        <fullName evidence="1">Uncharacterized protein</fullName>
    </submittedName>
</protein>
<dbReference type="InterPro" id="IPR011006">
    <property type="entry name" value="CheY-like_superfamily"/>
</dbReference>
<evidence type="ECO:0000313" key="2">
    <source>
        <dbReference type="Proteomes" id="UP000005615"/>
    </source>
</evidence>
<gene>
    <name evidence="1" type="ORF">IMCC3088_815</name>
</gene>
<proteinExistence type="predicted"/>
<dbReference type="SMART" id="SM00448">
    <property type="entry name" value="REC"/>
    <property type="match status" value="1"/>
</dbReference>